<feature type="compositionally biased region" description="Gly residues" evidence="1">
    <location>
        <begin position="1"/>
        <end position="12"/>
    </location>
</feature>
<proteinExistence type="predicted"/>
<dbReference type="AlphaFoldDB" id="A0A367ZVD3"/>
<name>A0A367ZVD3_9BACT</name>
<reference evidence="2 3" key="1">
    <citation type="submission" date="2018-05" db="EMBL/GenBank/DDBJ databases">
        <title>A metagenomic window into the 2 km-deep terrestrial subsurface aquifer revealed taxonomically and functionally diverse microbial community comprising novel uncultured bacterial lineages.</title>
        <authorList>
            <person name="Kadnikov V.V."/>
            <person name="Mardanov A.V."/>
            <person name="Beletsky A.V."/>
            <person name="Banks D."/>
            <person name="Pimenov N.V."/>
            <person name="Frank Y.A."/>
            <person name="Karnachuk O.V."/>
            <person name="Ravin N.V."/>
        </authorList>
    </citation>
    <scope>NUCLEOTIDE SEQUENCE [LARGE SCALE GENOMIC DNA]</scope>
    <source>
        <strain evidence="2">BY5</strain>
    </source>
</reference>
<evidence type="ECO:0000313" key="3">
    <source>
        <dbReference type="Proteomes" id="UP000252355"/>
    </source>
</evidence>
<evidence type="ECO:0000256" key="1">
    <source>
        <dbReference type="SAM" id="MobiDB-lite"/>
    </source>
</evidence>
<organism evidence="2 3">
    <name type="scientific">Candidatus Ozemobacter sibiricus</name>
    <dbReference type="NCBI Taxonomy" id="2268124"/>
    <lineage>
        <taxon>Bacteria</taxon>
        <taxon>Candidatus Ozemobacteria</taxon>
        <taxon>Candidatus Ozemobacterales</taxon>
        <taxon>Candidatus Ozemobacteraceae</taxon>
        <taxon>Candidatus Ozemobacter</taxon>
    </lineage>
</organism>
<feature type="region of interest" description="Disordered" evidence="1">
    <location>
        <begin position="1"/>
        <end position="64"/>
    </location>
</feature>
<accession>A0A367ZVD3</accession>
<comment type="caution">
    <text evidence="2">The sequence shown here is derived from an EMBL/GenBank/DDBJ whole genome shotgun (WGS) entry which is preliminary data.</text>
</comment>
<evidence type="ECO:0000313" key="2">
    <source>
        <dbReference type="EMBL" id="RCK81312.1"/>
    </source>
</evidence>
<dbReference type="Proteomes" id="UP000252355">
    <property type="component" value="Unassembled WGS sequence"/>
</dbReference>
<dbReference type="EMBL" id="QOQW01000002">
    <property type="protein sequence ID" value="RCK81312.1"/>
    <property type="molecule type" value="Genomic_DNA"/>
</dbReference>
<gene>
    <name evidence="2" type="ORF">OZSIB_2181</name>
</gene>
<sequence>MRGGGQAAGGHGAAYLSGEGALERSNRPVAQMGGNPAPEAVVGPVHDCPLSAVNGRAQTGQNVP</sequence>
<protein>
    <submittedName>
        <fullName evidence="2">Uncharacterized protein</fullName>
    </submittedName>
</protein>